<proteinExistence type="predicted"/>
<dbReference type="EMBL" id="ACFY01000055">
    <property type="protein sequence ID" value="EEG94775.1"/>
    <property type="molecule type" value="Genomic_DNA"/>
</dbReference>
<protein>
    <submittedName>
        <fullName evidence="1">Uncharacterized protein</fullName>
    </submittedName>
</protein>
<organism evidence="1 2">
    <name type="scientific">Roseburia inulinivorans DSM 16841</name>
    <dbReference type="NCBI Taxonomy" id="622312"/>
    <lineage>
        <taxon>Bacteria</taxon>
        <taxon>Bacillati</taxon>
        <taxon>Bacillota</taxon>
        <taxon>Clostridia</taxon>
        <taxon>Lachnospirales</taxon>
        <taxon>Lachnospiraceae</taxon>
        <taxon>Roseburia</taxon>
    </lineage>
</organism>
<accession>C0FRI9</accession>
<dbReference type="AlphaFoldDB" id="C0FRI9"/>
<sequence>MFDTCLKFEDDRISFDFDNPGENVVLENAKPAESAQNQEKQTMFEA</sequence>
<comment type="caution">
    <text evidence="1">The sequence shown here is derived from an EMBL/GenBank/DDBJ whole genome shotgun (WGS) entry which is preliminary data.</text>
</comment>
<reference evidence="1 2" key="1">
    <citation type="submission" date="2009-02" db="EMBL/GenBank/DDBJ databases">
        <authorList>
            <person name="Fulton L."/>
            <person name="Clifton S."/>
            <person name="Fulton B."/>
            <person name="Xu J."/>
            <person name="Minx P."/>
            <person name="Pepin K.H."/>
            <person name="Johnson M."/>
            <person name="Bhonagiri V."/>
            <person name="Nash W.E."/>
            <person name="Mardis E.R."/>
            <person name="Wilson R.K."/>
        </authorList>
    </citation>
    <scope>NUCLEOTIDE SEQUENCE [LARGE SCALE GENOMIC DNA]</scope>
    <source>
        <strain evidence="1 2">DSM 16841</strain>
    </source>
</reference>
<gene>
    <name evidence="1" type="ORF">ROSEINA2194_01350</name>
</gene>
<dbReference type="Proteomes" id="UP000003561">
    <property type="component" value="Unassembled WGS sequence"/>
</dbReference>
<evidence type="ECO:0000313" key="2">
    <source>
        <dbReference type="Proteomes" id="UP000003561"/>
    </source>
</evidence>
<name>C0FRI9_9FIRM</name>
<reference evidence="1 2" key="2">
    <citation type="submission" date="2009-03" db="EMBL/GenBank/DDBJ databases">
        <title>Draft genome sequence of Roseburia inulinivorans (DSM 16841).</title>
        <authorList>
            <person name="Sudarsanam P."/>
            <person name="Ley R."/>
            <person name="Guruge J."/>
            <person name="Turnbaugh P.J."/>
            <person name="Mahowald M."/>
            <person name="Liep D."/>
            <person name="Gordon J."/>
        </authorList>
    </citation>
    <scope>NUCLEOTIDE SEQUENCE [LARGE SCALE GENOMIC DNA]</scope>
    <source>
        <strain evidence="1 2">DSM 16841</strain>
    </source>
</reference>
<evidence type="ECO:0000313" key="1">
    <source>
        <dbReference type="EMBL" id="EEG94775.1"/>
    </source>
</evidence>